<dbReference type="InterPro" id="IPR001816">
    <property type="entry name" value="Transl_elong_EFTs/EF1B"/>
</dbReference>
<comment type="function">
    <text evidence="5">Associates with the EF-Tu.GDP complex and induces the exchange of GDP to GTP. It remains bound to the aminoacyl-tRNA.EF-Tu.GTP complex up to the GTP hydrolysis stage on the ribosome.</text>
</comment>
<dbReference type="AlphaFoldDB" id="A0A7J6Y4A3"/>
<sequence length="324" mass="35464">MCNPLNLFYFLFFIFYCSAFFFGGGGISQTQLYIYIYKYIHPTAWKMLCLTRLRANANKVAFMEMVKDLRFRTEAPIAECGAALKETHGDVEKAMEVLRKKGAARAMKKRSRVTEHGSVVACVGGLFGAAVITVCSETDFAARSAQFQNTCARVKVALQRKIIDSKGDVLTNPMEAHRSLVEATAEDIRSSIAVLGENVTIKSVESLRLAPHVAEHISIGSYTHGSLDVPDVGRIAGVVAVSRLDPTEEVQASTLTDVARHFVASSGAEGNYAHQNFFGTEETVGQWLKRHGLCFSSSLVVDFGKEPITHTASQPRNAVKHPEG</sequence>
<dbReference type="SUPFAM" id="SSF54713">
    <property type="entry name" value="Elongation factor Ts (EF-Ts), dimerisation domain"/>
    <property type="match status" value="1"/>
</dbReference>
<feature type="domain" description="Translation elongation factor EFTs/EF1B dimerisation" evidence="7">
    <location>
        <begin position="129"/>
        <end position="266"/>
    </location>
</feature>
<dbReference type="PANTHER" id="PTHR11741:SF0">
    <property type="entry name" value="ELONGATION FACTOR TS, MITOCHONDRIAL"/>
    <property type="match status" value="1"/>
</dbReference>
<accession>A0A7J6Y4A3</accession>
<comment type="subcellular location">
    <subcellularLocation>
        <location evidence="5">Mitochondrion</location>
    </subcellularLocation>
</comment>
<evidence type="ECO:0000313" key="9">
    <source>
        <dbReference type="Proteomes" id="UP000583944"/>
    </source>
</evidence>
<dbReference type="Proteomes" id="UP000583944">
    <property type="component" value="Unassembled WGS sequence"/>
</dbReference>
<evidence type="ECO:0000313" key="8">
    <source>
        <dbReference type="EMBL" id="KAF5221433.1"/>
    </source>
</evidence>
<organism evidence="8 9">
    <name type="scientific">Trypanosoma cruzi</name>
    <dbReference type="NCBI Taxonomy" id="5693"/>
    <lineage>
        <taxon>Eukaryota</taxon>
        <taxon>Discoba</taxon>
        <taxon>Euglenozoa</taxon>
        <taxon>Kinetoplastea</taxon>
        <taxon>Metakinetoplastina</taxon>
        <taxon>Trypanosomatida</taxon>
        <taxon>Trypanosomatidae</taxon>
        <taxon>Trypanosoma</taxon>
        <taxon>Schizotrypanum</taxon>
    </lineage>
</organism>
<keyword evidence="6" id="KW-1133">Transmembrane helix</keyword>
<dbReference type="GO" id="GO:0005739">
    <property type="term" value="C:mitochondrion"/>
    <property type="evidence" value="ECO:0007669"/>
    <property type="project" value="UniProtKB-SubCell"/>
</dbReference>
<feature type="transmembrane region" description="Helical" evidence="6">
    <location>
        <begin position="7"/>
        <end position="27"/>
    </location>
</feature>
<comment type="similarity">
    <text evidence="1 5">Belongs to the EF-Ts family.</text>
</comment>
<dbReference type="Gene3D" id="1.10.8.10">
    <property type="entry name" value="DNA helicase RuvA subunit, C-terminal domain"/>
    <property type="match status" value="1"/>
</dbReference>
<evidence type="ECO:0000259" key="7">
    <source>
        <dbReference type="Pfam" id="PF00889"/>
    </source>
</evidence>
<gene>
    <name evidence="8" type="ORF">ECC02_005495</name>
</gene>
<dbReference type="Gene3D" id="3.30.479.20">
    <property type="entry name" value="Elongation factor Ts, dimerisation domain"/>
    <property type="match status" value="1"/>
</dbReference>
<dbReference type="GO" id="GO:0070125">
    <property type="term" value="P:mitochondrial translational elongation"/>
    <property type="evidence" value="ECO:0007669"/>
    <property type="project" value="TreeGrafter"/>
</dbReference>
<proteinExistence type="inferred from homology"/>
<dbReference type="SUPFAM" id="SSF46934">
    <property type="entry name" value="UBA-like"/>
    <property type="match status" value="1"/>
</dbReference>
<keyword evidence="6" id="KW-0812">Transmembrane</keyword>
<dbReference type="VEuPathDB" id="TriTrypDB:BCY84_15020"/>
<evidence type="ECO:0000256" key="5">
    <source>
        <dbReference type="HAMAP-Rule" id="MF_03135"/>
    </source>
</evidence>
<protein>
    <recommendedName>
        <fullName evidence="5">Elongation factor Ts, mitochondrial</fullName>
        <shortName evidence="5">EF-Ts</shortName>
        <shortName evidence="5">EF-TsMt</shortName>
    </recommendedName>
</protein>
<evidence type="ECO:0000256" key="4">
    <source>
        <dbReference type="ARBA" id="ARBA00023128"/>
    </source>
</evidence>
<dbReference type="InterPro" id="IPR009060">
    <property type="entry name" value="UBA-like_sf"/>
</dbReference>
<evidence type="ECO:0000256" key="3">
    <source>
        <dbReference type="ARBA" id="ARBA00022917"/>
    </source>
</evidence>
<dbReference type="InterPro" id="IPR036402">
    <property type="entry name" value="EF-Ts_dimer_sf"/>
</dbReference>
<evidence type="ECO:0000256" key="1">
    <source>
        <dbReference type="ARBA" id="ARBA00005532"/>
    </source>
</evidence>
<reference evidence="8 9" key="1">
    <citation type="journal article" date="2019" name="Genome Biol. Evol.">
        <title>Nanopore Sequencing Significantly Improves Genome Assembly of the Protozoan Parasite Trypanosoma cruzi.</title>
        <authorList>
            <person name="Diaz-Viraque F."/>
            <person name="Pita S."/>
            <person name="Greif G."/>
            <person name="de Souza R.C.M."/>
            <person name="Iraola G."/>
            <person name="Robello C."/>
        </authorList>
    </citation>
    <scope>NUCLEOTIDE SEQUENCE [LARGE SCALE GENOMIC DNA]</scope>
    <source>
        <strain evidence="8 9">Berenice</strain>
    </source>
</reference>
<evidence type="ECO:0000256" key="2">
    <source>
        <dbReference type="ARBA" id="ARBA00022768"/>
    </source>
</evidence>
<dbReference type="VEuPathDB" id="TriTrypDB:ECC02_005495"/>
<dbReference type="HAMAP" id="MF_00050">
    <property type="entry name" value="EF_Ts"/>
    <property type="match status" value="1"/>
</dbReference>
<keyword evidence="3 5" id="KW-0648">Protein biosynthesis</keyword>
<dbReference type="InterPro" id="IPR014039">
    <property type="entry name" value="Transl_elong_EFTs/EF1B_dimer"/>
</dbReference>
<dbReference type="PANTHER" id="PTHR11741">
    <property type="entry name" value="ELONGATION FACTOR TS"/>
    <property type="match status" value="1"/>
</dbReference>
<keyword evidence="6" id="KW-0472">Membrane</keyword>
<comment type="caution">
    <text evidence="8">The sequence shown here is derived from an EMBL/GenBank/DDBJ whole genome shotgun (WGS) entry which is preliminary data.</text>
</comment>
<keyword evidence="2 5" id="KW-0251">Elongation factor</keyword>
<dbReference type="Pfam" id="PF00889">
    <property type="entry name" value="EF_TS"/>
    <property type="match status" value="1"/>
</dbReference>
<evidence type="ECO:0000256" key="6">
    <source>
        <dbReference type="SAM" id="Phobius"/>
    </source>
</evidence>
<keyword evidence="4 5" id="KW-0496">Mitochondrion</keyword>
<name>A0A7J6Y4A3_TRYCR</name>
<dbReference type="EMBL" id="JABDHM010000037">
    <property type="protein sequence ID" value="KAF5221433.1"/>
    <property type="molecule type" value="Genomic_DNA"/>
</dbReference>
<dbReference type="GO" id="GO:0003746">
    <property type="term" value="F:translation elongation factor activity"/>
    <property type="evidence" value="ECO:0007669"/>
    <property type="project" value="UniProtKB-UniRule"/>
</dbReference>
<dbReference type="FunFam" id="1.10.8.10:FF:000001">
    <property type="entry name" value="Elongation factor Ts"/>
    <property type="match status" value="1"/>
</dbReference>